<feature type="domain" description="NADH:ubiquinone oxidoreductase intermediate-associated protein 30" evidence="2">
    <location>
        <begin position="167"/>
        <end position="274"/>
    </location>
</feature>
<dbReference type="Pfam" id="PF08547">
    <property type="entry name" value="CIA30"/>
    <property type="match status" value="1"/>
</dbReference>
<evidence type="ECO:0000313" key="3">
    <source>
        <dbReference type="EMBL" id="CAB4306648.1"/>
    </source>
</evidence>
<dbReference type="InterPro" id="IPR039131">
    <property type="entry name" value="NDUFAF1"/>
</dbReference>
<evidence type="ECO:0000313" key="4">
    <source>
        <dbReference type="Proteomes" id="UP000507245"/>
    </source>
</evidence>
<dbReference type="OrthoDB" id="27934at2759"/>
<evidence type="ECO:0000256" key="1">
    <source>
        <dbReference type="ARBA" id="ARBA00007884"/>
    </source>
</evidence>
<protein>
    <recommendedName>
        <fullName evidence="2">NADH:ubiquinone oxidoreductase intermediate-associated protein 30 domain-containing protein</fullName>
    </recommendedName>
</protein>
<dbReference type="PANTHER" id="PTHR13194:SF19">
    <property type="entry name" value="NAD(P)-BINDING ROSSMANN-FOLD SUPERFAMILY PROTEIN"/>
    <property type="match status" value="1"/>
</dbReference>
<dbReference type="PANTHER" id="PTHR13194">
    <property type="entry name" value="COMPLEX I INTERMEDIATE-ASSOCIATED PROTEIN 30"/>
    <property type="match status" value="1"/>
</dbReference>
<sequence length="296" mass="32339">MTISGKLVDDSVAGITEEAVLKSLAHSHELNSIDLDDIHLPNLPRPPKAFRGIRKKSSSLKRWLAICSDDLTKNGRYHATTSLLRQYLGDFLIVSYLDVIEESGYDDAYVKEVEACSNRTKSGRRWEGLGGARRVWAELGGSRRVWLPGAGLGGAGRVWADNNYRELAWGALDDVVMGGVSESTFQIDPNGGENGGPTGIFKGVVSTANNGGFTSIRTKNLSTAEDLSAYDGLELRLKGDSRRYKLIVRTSRDWDTVGYTAGLDTVGDQWQTVDTFAILFFEADISSKNCVGCTTF</sequence>
<organism evidence="3 4">
    <name type="scientific">Prunus armeniaca</name>
    <name type="common">Apricot</name>
    <name type="synonym">Armeniaca vulgaris</name>
    <dbReference type="NCBI Taxonomy" id="36596"/>
    <lineage>
        <taxon>Eukaryota</taxon>
        <taxon>Viridiplantae</taxon>
        <taxon>Streptophyta</taxon>
        <taxon>Embryophyta</taxon>
        <taxon>Tracheophyta</taxon>
        <taxon>Spermatophyta</taxon>
        <taxon>Magnoliopsida</taxon>
        <taxon>eudicotyledons</taxon>
        <taxon>Gunneridae</taxon>
        <taxon>Pentapetalae</taxon>
        <taxon>rosids</taxon>
        <taxon>fabids</taxon>
        <taxon>Rosales</taxon>
        <taxon>Rosaceae</taxon>
        <taxon>Amygdaloideae</taxon>
        <taxon>Amygdaleae</taxon>
        <taxon>Prunus</taxon>
    </lineage>
</organism>
<dbReference type="GO" id="GO:0010257">
    <property type="term" value="P:NADH dehydrogenase complex assembly"/>
    <property type="evidence" value="ECO:0007669"/>
    <property type="project" value="TreeGrafter"/>
</dbReference>
<accession>A0A6J5X6T0</accession>
<name>A0A6J5X6T0_PRUAR</name>
<comment type="similarity">
    <text evidence="1">Belongs to the CIA30 family.</text>
</comment>
<dbReference type="EMBL" id="CAEKKB010000004">
    <property type="protein sequence ID" value="CAB4306648.1"/>
    <property type="molecule type" value="Genomic_DNA"/>
</dbReference>
<evidence type="ECO:0000259" key="2">
    <source>
        <dbReference type="Pfam" id="PF08547"/>
    </source>
</evidence>
<dbReference type="InterPro" id="IPR013857">
    <property type="entry name" value="NADH-UbQ_OxRdtase-assoc_prot30"/>
</dbReference>
<dbReference type="SUPFAM" id="SSF49785">
    <property type="entry name" value="Galactose-binding domain-like"/>
    <property type="match status" value="1"/>
</dbReference>
<dbReference type="GO" id="GO:0051082">
    <property type="term" value="F:unfolded protein binding"/>
    <property type="evidence" value="ECO:0007669"/>
    <property type="project" value="TreeGrafter"/>
</dbReference>
<keyword evidence="4" id="KW-1185">Reference proteome</keyword>
<reference evidence="4" key="1">
    <citation type="journal article" date="2020" name="Genome Biol.">
        <title>Gamete binning: chromosome-level and haplotype-resolved genome assembly enabled by high-throughput single-cell sequencing of gamete genomes.</title>
        <authorList>
            <person name="Campoy J.A."/>
            <person name="Sun H."/>
            <person name="Goel M."/>
            <person name="Jiao W.-B."/>
            <person name="Folz-Donahue K."/>
            <person name="Wang N."/>
            <person name="Rubio M."/>
            <person name="Liu C."/>
            <person name="Kukat C."/>
            <person name="Ruiz D."/>
            <person name="Huettel B."/>
            <person name="Schneeberger K."/>
        </authorList>
    </citation>
    <scope>NUCLEOTIDE SEQUENCE [LARGE SCALE GENOMIC DNA]</scope>
    <source>
        <strain evidence="4">cv. Rojo Pasion</strain>
    </source>
</reference>
<dbReference type="AlphaFoldDB" id="A0A6J5X6T0"/>
<gene>
    <name evidence="3" type="ORF">ORAREDHAP_LOCUS24889</name>
</gene>
<dbReference type="InterPro" id="IPR008979">
    <property type="entry name" value="Galactose-bd-like_sf"/>
</dbReference>
<dbReference type="GO" id="GO:0009570">
    <property type="term" value="C:chloroplast stroma"/>
    <property type="evidence" value="ECO:0007669"/>
    <property type="project" value="TreeGrafter"/>
</dbReference>
<dbReference type="Proteomes" id="UP000507245">
    <property type="component" value="Unassembled WGS sequence"/>
</dbReference>
<proteinExistence type="inferred from homology"/>